<feature type="binding site" evidence="31">
    <location>
        <position position="1613"/>
    </location>
    <ligand>
        <name>S-adenosyl-L-methionine</name>
        <dbReference type="ChEBI" id="CHEBI:59789"/>
    </ligand>
</feature>
<keyword evidence="18" id="KW-0378">Hydrolase</keyword>
<comment type="similarity">
    <text evidence="4">Belongs to the peptidase T1B family. HslV subfamily.</text>
</comment>
<dbReference type="InterPro" id="IPR001650">
    <property type="entry name" value="Helicase_C-like"/>
</dbReference>
<evidence type="ECO:0000256" key="1">
    <source>
        <dbReference type="ARBA" id="ARBA00001460"/>
    </source>
</evidence>
<feature type="domain" description="SPOR" evidence="34">
    <location>
        <begin position="723"/>
        <end position="802"/>
    </location>
</feature>
<dbReference type="SUPFAM" id="SSF110997">
    <property type="entry name" value="Sporulation related repeat"/>
    <property type="match status" value="1"/>
</dbReference>
<dbReference type="GO" id="GO:0000105">
    <property type="term" value="P:L-histidine biosynthetic process"/>
    <property type="evidence" value="ECO:0007669"/>
    <property type="project" value="UniProtKB-UniPathway"/>
</dbReference>
<dbReference type="InterPro" id="IPR005259">
    <property type="entry name" value="PriA"/>
</dbReference>
<evidence type="ECO:0000256" key="7">
    <source>
        <dbReference type="ARBA" id="ARBA00022490"/>
    </source>
</evidence>
<comment type="function">
    <text evidence="31">Methyltransferase required for the conversion of 2-polyprenyl-6-methoxy-1,4-benzoquinol (DDMQH2) to 2-polyprenyl-3-methyl-6-methoxy-1,4-benzoquinol (DMQH2).</text>
</comment>
<sequence length="2578" mass="282551">MPSVGTRVKVPFARGTTVGICVSDTVENPHKTLKDVESVLDTAAIVPAELMALAHWMSNYYHYPLGEILATVLPAAARRGATCSIDPPDHWRVSSDAFDNARAPAQAALFNDLLQQGPTATADLVAAGHSRATLKNLSKGNYIERCEPDITPPSETPPTPTDAQNTAIKAVAAALKSFAPFLLEGVTGSGKTEVYLRTIAPVVESGQQVLVLVPEIALTPQTLSRFQRRFGQVGMLHSNLSDNERLQTWLKCAAGEISVLIGTRSAVFTPFKALGLVIVDEEHDSSYKQGDGLRYSARDLAIKRAQTHQVPVVLGSATPSLESLYNANLGRYQKLDLPYRAGNAQMPSYRVIDMRGIQHTDGISVPLERVIRDHLRAQGQVLVFLNRRGFAPTLLCAACGWQAHCSDCDARLTLHKNPSHLVCHHCSLKFQVPKTCEGCGGNGLIPVGLGTQRTESGLQNLFGDVPVYRIDRDTTRTNAKLEAQFAKVNQGDPCIMVGTQMLAKGHHFPNVTLVAVLNADAGFASADFRAPERTAQLIVQVAGRAGREQRPGQVWIQSYQPENVLLQRLINEGYPGFAAAELAERAKNGFPPMHSMALLRAESAQGQEAMELLNQLKAQLSGVEIMGPVPAPLARIANRNRFQLCRTHYVGLLILILTTVFERRPREKSLVCALVGAAIVILAAYAPDYLSENSKAGATSVTTAADQVLADPEPYAVPSTSSSDQPDVWHIQAASFREKADADALRARLLLDNLPATTEVSSANGSQWHRVVLGPFARRVDANRAMTRLREQGISGMCYPCTGLQHTLLSDKDTPSAGVAGQRNAALIDTYEGYFMELFHGTTIVSVRDATHVAMGGDGQVSIGDTVMKGNAVKVRKLYQGKVMAGFAGSTADAFTLFEKFEGTLEKYGGQLTRSAVELAKEWRTDRALRRLEAMLIVADQTATLLISGTGDVIEPEAGVLAIGSGGAYARAAATALAENTDIPAAEVVAKALKIAGDICIYTNHQHTIDDAKRAVAIALRNRWRRMQIEPALREEISPKNILMIGPTGVGKTEVARRLAKLAQAPFIKIEATKFTEVGYVGRDVDSIIRDLTEVAVNMLREIEMKRVQTQADDRAEERILDALLPEPRAVGFGDDAASKDGSATRQMFRKKLREGELDEKEIDIELSQMAMGVEIMAPPGMEEMVSQMQGMFSNLGNSRKTTKRLKIKDAKDKIREEEAAGLVNEEDIRSRAVDAVEQTGIVFIDELDKVAKRTENNSADVSREGVQRDLLPLIEGCTVTTKYGVVRTDHILFIASGAFHLAKPSDLIPELQGRLPIRVELKALTPEDFKRILVEPNASLTEQYQALMSTEQIDLEFSDDGIERIAQLAWQVNEGTENIGARRLHTVMERLLENLSFEAGDSIKKHVLVDAEYVDAHLGDLVSDTDLSRFILVYSPSAEVRGHSPDQRKLQTGKKNVGIRQIEPVGNYAIRIVFDDGHDSGIFAWEFLHDLGKQMDKYWQDYITELKTANASRLPSIPVGHDQQQVNFGFKKVTPAEKTAMVGDVFKRVAKRYDAMNDLMSLGTHRIFKRMVIQMSGLRTGHTVLDLAGGTGDMSALFADAVGDTGTVVLTDLNAQMMQVGRDRLLDQGCAQVEFIRAPAEALPFADNTFDCACVSFGLRNFTDKDLALRELLRVLKPAAALLVLEFSKPENPALSAAYSVFQSLWPSAGQAIAGDSEPYKYLVESIRVHPDQRALKQMFEDAGFTDTSYHNLVGGVAAIHRGCKPVSHQITAGVLASDPVTAGQFAAFAGRCIELQSHTPAFTLHLVLQADGVQTFSGPAETPHAIIKGSGRELIQALLPGGSLDGLTIEGDTALLFNLTTLLKKFSPDVATPLGRFIGEANAANLVGSAELGLAGLKTALSGLSQTVQQQATGQFVKVRQLDELLEGIDGLRLRVDRLAANLSRVFRHRLDLLIPVETIPRAFPRWCLRTLHKILPTPSTPRGQRLKQAFVELGPVYVKLGQLLSTRRDLLPADIADALADLQDKVPPIANFDVDRFVSTQLGTASGSVFSELQHTPLASASIAQVHCATLNTGESVVVKLVRPGIEQAIVQDMALLKKLAGLINNKIPGAQRLQLPRVMSDHEDVLLQELTMFGEARNQIQLRRNFADSDLLYVPRVYPEHTREQLLVMERVYGIPINQVDELKARGVDLKVLAHKGVETFFKQVFEHNFFHADMHPGNILIDTTDPVNPKYIALDCAIIGSLTEADQNYLAQNLLAFFHRDYKRVVSLHLESGWVPADTDAEEFEAVIRDVCEPIFAKPLAEISFAEFVITLLDTAGKFEMEVQPQLVLLQKTLLYIEGLGRQLYPELDLWETAQPFMERWATQHLGPVGVVNDWINAGPQVWQQLSRLPMVMDHTETEIRVLKSQLKRQASGLAQIEKNMAQAASRRRLGRLAGIIVLLASVWWLWTPLNQTFAQGDLSLLLDELAAVLEARKQQAPESSYVASLYHEGTNRILQKIGEESAELIIAGKDNCATSELRNGSTRDEVVKETADLWFHCMVLLAHQGLSHNEVLAELGSRFGISGHDEKASRST</sequence>
<evidence type="ECO:0000256" key="9">
    <source>
        <dbReference type="ARBA" id="ARBA00022519"/>
    </source>
</evidence>
<evidence type="ECO:0000256" key="16">
    <source>
        <dbReference type="ARBA" id="ARBA00022723"/>
    </source>
</evidence>
<dbReference type="NCBIfam" id="TIGR00595">
    <property type="entry name" value="priA"/>
    <property type="match status" value="1"/>
</dbReference>
<dbReference type="InterPro" id="IPR003593">
    <property type="entry name" value="AAA+_ATPase"/>
</dbReference>
<dbReference type="CDD" id="cd01913">
    <property type="entry name" value="protease_HslV"/>
    <property type="match status" value="1"/>
</dbReference>
<dbReference type="PROSITE" id="PS51476">
    <property type="entry name" value="PROTEASOME_BETA_2"/>
    <property type="match status" value="1"/>
</dbReference>
<keyword evidence="15" id="KW-0235">DNA replication</keyword>
<evidence type="ECO:0000256" key="12">
    <source>
        <dbReference type="ARBA" id="ARBA00022688"/>
    </source>
</evidence>
<keyword evidence="31" id="KW-0949">S-adenosyl-L-methionine</keyword>
<feature type="binding site" evidence="31">
    <location>
        <position position="1657"/>
    </location>
    <ligand>
        <name>S-adenosyl-L-methionine</name>
        <dbReference type="ChEBI" id="CHEBI:59789"/>
    </ligand>
</feature>
<comment type="catalytic activity">
    <reaction evidence="29">
        <text>ATP + H2O = ADP + phosphate + H(+)</text>
        <dbReference type="Rhea" id="RHEA:13065"/>
        <dbReference type="ChEBI" id="CHEBI:15377"/>
        <dbReference type="ChEBI" id="CHEBI:15378"/>
        <dbReference type="ChEBI" id="CHEBI:30616"/>
        <dbReference type="ChEBI" id="CHEBI:43474"/>
        <dbReference type="ChEBI" id="CHEBI:456216"/>
        <dbReference type="EC" id="5.6.2.4"/>
    </reaction>
</comment>
<dbReference type="GO" id="GO:0004636">
    <property type="term" value="F:phosphoribosyl-ATP diphosphatase activity"/>
    <property type="evidence" value="ECO:0007669"/>
    <property type="project" value="UniProtKB-EC"/>
</dbReference>
<evidence type="ECO:0000256" key="23">
    <source>
        <dbReference type="ARBA" id="ARBA00023004"/>
    </source>
</evidence>
<dbReference type="Gene3D" id="3.40.50.300">
    <property type="entry name" value="P-loop containing nucleotide triphosphate hydrolases"/>
    <property type="match status" value="4"/>
</dbReference>
<dbReference type="InterPro" id="IPR001353">
    <property type="entry name" value="Proteasome_sua/b"/>
</dbReference>
<comment type="catalytic activity">
    <reaction evidence="1">
        <text>1-(5-phospho-beta-D-ribosyl)-ATP + H2O = 1-(5-phospho-beta-D-ribosyl)-5'-AMP + diphosphate + H(+)</text>
        <dbReference type="Rhea" id="RHEA:22828"/>
        <dbReference type="ChEBI" id="CHEBI:15377"/>
        <dbReference type="ChEBI" id="CHEBI:15378"/>
        <dbReference type="ChEBI" id="CHEBI:33019"/>
        <dbReference type="ChEBI" id="CHEBI:59457"/>
        <dbReference type="ChEBI" id="CHEBI:73183"/>
        <dbReference type="EC" id="3.6.1.31"/>
    </reaction>
</comment>
<dbReference type="Pfam" id="PF00270">
    <property type="entry name" value="DEAD"/>
    <property type="match status" value="1"/>
</dbReference>
<dbReference type="UniPathway" id="UPA00031">
    <property type="reaction ID" value="UER00007"/>
</dbReference>
<evidence type="ECO:0000256" key="30">
    <source>
        <dbReference type="ARBA" id="ARBA00052385"/>
    </source>
</evidence>
<evidence type="ECO:0000259" key="34">
    <source>
        <dbReference type="PROSITE" id="PS51724"/>
    </source>
</evidence>
<comment type="catalytic activity">
    <reaction evidence="31">
        <text>a 2-methoxy-6-(all-trans-polyprenyl)benzene-1,4-diol + S-adenosyl-L-methionine = a 5-methoxy-2-methyl-3-(all-trans-polyprenyl)benzene-1,4-diol + S-adenosyl-L-homocysteine + H(+)</text>
        <dbReference type="Rhea" id="RHEA:28286"/>
        <dbReference type="Rhea" id="RHEA-COMP:10858"/>
        <dbReference type="Rhea" id="RHEA-COMP:10859"/>
        <dbReference type="ChEBI" id="CHEBI:15378"/>
        <dbReference type="ChEBI" id="CHEBI:57856"/>
        <dbReference type="ChEBI" id="CHEBI:59789"/>
        <dbReference type="ChEBI" id="CHEBI:84166"/>
        <dbReference type="ChEBI" id="CHEBI:84167"/>
        <dbReference type="EC" id="2.1.1.201"/>
    </reaction>
</comment>
<keyword evidence="10" id="KW-0028">Amino-acid biosynthesis</keyword>
<dbReference type="HAMAP" id="MF_00248">
    <property type="entry name" value="HslV"/>
    <property type="match status" value="1"/>
</dbReference>
<evidence type="ECO:0000256" key="24">
    <source>
        <dbReference type="ARBA" id="ARBA00023102"/>
    </source>
</evidence>
<dbReference type="NCBIfam" id="TIGR03188">
    <property type="entry name" value="histidine_hisI"/>
    <property type="match status" value="1"/>
</dbReference>
<dbReference type="Gene3D" id="3.30.70.1070">
    <property type="entry name" value="Sporulation related repeat"/>
    <property type="match status" value="1"/>
</dbReference>
<dbReference type="GO" id="GO:0031314">
    <property type="term" value="C:extrinsic component of mitochondrial inner membrane"/>
    <property type="evidence" value="ECO:0007669"/>
    <property type="project" value="UniProtKB-UniRule"/>
</dbReference>
<dbReference type="PANTHER" id="PTHR30580:SF0">
    <property type="entry name" value="PRIMOSOMAL PROTEIN N"/>
    <property type="match status" value="1"/>
</dbReference>
<keyword evidence="26 31" id="KW-0472">Membrane</keyword>
<keyword evidence="20" id="KW-0862">Zinc</keyword>
<dbReference type="PANTHER" id="PTHR30580">
    <property type="entry name" value="PRIMOSOMAL PROTEIN N"/>
    <property type="match status" value="1"/>
</dbReference>
<dbReference type="InterPro" id="IPR010376">
    <property type="entry name" value="GBBH-like_N"/>
</dbReference>
<keyword evidence="8" id="KW-0639">Primosome</keyword>
<dbReference type="Pfam" id="PF01503">
    <property type="entry name" value="PRA-PH"/>
    <property type="match status" value="1"/>
</dbReference>
<dbReference type="GO" id="GO:0003677">
    <property type="term" value="F:DNA binding"/>
    <property type="evidence" value="ECO:0007669"/>
    <property type="project" value="UniProtKB-KW"/>
</dbReference>
<dbReference type="InterPro" id="IPR011545">
    <property type="entry name" value="DEAD/DEAH_box_helicase_dom"/>
</dbReference>
<dbReference type="InterPro" id="IPR022281">
    <property type="entry name" value="ATP-dep_Prtase_HsIV_su"/>
</dbReference>
<keyword evidence="9" id="KW-0997">Cell inner membrane</keyword>
<dbReference type="NCBIfam" id="TIGR01934">
    <property type="entry name" value="MenG_MenH_UbiE"/>
    <property type="match status" value="1"/>
</dbReference>
<dbReference type="NCBIfam" id="NF003964">
    <property type="entry name" value="PRK05456.1"/>
    <property type="match status" value="1"/>
</dbReference>
<comment type="caution">
    <text evidence="35">The sequence shown here is derived from an EMBL/GenBank/DDBJ whole genome shotgun (WGS) entry which is preliminary data.</text>
</comment>
<comment type="subunit">
    <text evidence="31">Component of a multi-subunit COQ enzyme complex.</text>
</comment>
<dbReference type="GO" id="GO:0016887">
    <property type="term" value="F:ATP hydrolysis activity"/>
    <property type="evidence" value="ECO:0007669"/>
    <property type="project" value="InterPro"/>
</dbReference>
<dbReference type="InterPro" id="IPR027417">
    <property type="entry name" value="P-loop_NTPase"/>
</dbReference>
<keyword evidence="7" id="KW-0963">Cytoplasm</keyword>
<evidence type="ECO:0000256" key="18">
    <source>
        <dbReference type="ARBA" id="ARBA00022801"/>
    </source>
</evidence>
<dbReference type="PROSITE" id="PS51724">
    <property type="entry name" value="SPOR"/>
    <property type="match status" value="1"/>
</dbReference>
<dbReference type="PROSITE" id="PS51192">
    <property type="entry name" value="HELICASE_ATP_BIND_1"/>
    <property type="match status" value="1"/>
</dbReference>
<protein>
    <recommendedName>
        <fullName evidence="31">2-methoxy-6-polyprenyl-1,4-benzoquinol methylase, mitochondrial</fullName>
        <ecNumber evidence="31">2.1.1.201</ecNumber>
    </recommendedName>
    <alternativeName>
        <fullName evidence="31">Ubiquinone biosynthesis methyltransferase COQ5</fullName>
    </alternativeName>
</protein>
<dbReference type="InterPro" id="IPR004147">
    <property type="entry name" value="ABC1_dom"/>
</dbReference>
<dbReference type="GO" id="GO:0046872">
    <property type="term" value="F:metal ion binding"/>
    <property type="evidence" value="ECO:0007669"/>
    <property type="project" value="UniProtKB-KW"/>
</dbReference>
<keyword evidence="14" id="KW-0888">Threonine protease</keyword>
<keyword evidence="19" id="KW-0347">Helicase</keyword>
<name>A0A812UEK5_9DINO</name>
<dbReference type="InterPro" id="IPR036680">
    <property type="entry name" value="SPOR-like_sf"/>
</dbReference>
<keyword evidence="25" id="KW-0238">DNA-binding</keyword>
<dbReference type="Pfam" id="PF00227">
    <property type="entry name" value="Proteasome"/>
    <property type="match status" value="1"/>
</dbReference>
<keyword evidence="13" id="KW-0812">Transmembrane</keyword>
<evidence type="ECO:0000256" key="10">
    <source>
        <dbReference type="ARBA" id="ARBA00022605"/>
    </source>
</evidence>
<dbReference type="InterPro" id="IPR008179">
    <property type="entry name" value="HisE"/>
</dbReference>
<dbReference type="SUPFAM" id="SSF53335">
    <property type="entry name" value="S-adenosyl-L-methionine-dependent methyltransferases"/>
    <property type="match status" value="1"/>
</dbReference>
<dbReference type="InterPro" id="IPR023333">
    <property type="entry name" value="Proteasome_suB-type"/>
</dbReference>
<dbReference type="CDD" id="cd17929">
    <property type="entry name" value="DEXHc_priA"/>
    <property type="match status" value="1"/>
</dbReference>
<keyword evidence="24" id="KW-0368">Histidine biosynthesis</keyword>
<dbReference type="SMART" id="SM00382">
    <property type="entry name" value="AAA"/>
    <property type="match status" value="1"/>
</dbReference>
<dbReference type="InterPro" id="IPR011009">
    <property type="entry name" value="Kinase-like_dom_sf"/>
</dbReference>
<dbReference type="EMBL" id="CAJNJA010026807">
    <property type="protein sequence ID" value="CAE7565202.1"/>
    <property type="molecule type" value="Genomic_DNA"/>
</dbReference>
<dbReference type="FunFam" id="3.60.20.10:FF:000002">
    <property type="entry name" value="ATP-dependent protease subunit HslV"/>
    <property type="match status" value="1"/>
</dbReference>
<dbReference type="NCBIfam" id="TIGR00390">
    <property type="entry name" value="hslU"/>
    <property type="match status" value="1"/>
</dbReference>
<comment type="caution">
    <text evidence="31">Lacks conserved residue(s) required for the propagation of feature annotation.</text>
</comment>
<dbReference type="GO" id="GO:0006269">
    <property type="term" value="P:DNA replication, synthesis of primer"/>
    <property type="evidence" value="ECO:0007669"/>
    <property type="project" value="UniProtKB-KW"/>
</dbReference>
<comment type="subcellular location">
    <subcellularLocation>
        <location evidence="31">Mitochondrion inner membrane</location>
        <topology evidence="31">Peripheral membrane protein</topology>
        <orientation evidence="31">Matrix side</orientation>
    </subcellularLocation>
</comment>
<comment type="similarity">
    <text evidence="31">Belongs to the class I-like SAM-binding methyltransferase superfamily. MenG/UbiE family.</text>
</comment>
<keyword evidence="12 31" id="KW-0831">Ubiquinone biosynthesis</keyword>
<dbReference type="GO" id="GO:0005839">
    <property type="term" value="C:proteasome core complex"/>
    <property type="evidence" value="ECO:0007669"/>
    <property type="project" value="InterPro"/>
</dbReference>
<dbReference type="PROSITE" id="PS51608">
    <property type="entry name" value="SAM_MT_UBIE"/>
    <property type="match status" value="1"/>
</dbReference>
<dbReference type="HAMAP" id="MF_01813">
    <property type="entry name" value="MenG_UbiE_methyltr"/>
    <property type="match status" value="1"/>
</dbReference>
<dbReference type="Gene3D" id="3.30.2020.30">
    <property type="match status" value="1"/>
</dbReference>
<dbReference type="Gene3D" id="1.10.287.1080">
    <property type="entry name" value="MazG-like"/>
    <property type="match status" value="1"/>
</dbReference>
<dbReference type="Proteomes" id="UP000601435">
    <property type="component" value="Unassembled WGS sequence"/>
</dbReference>
<dbReference type="CDD" id="cd19498">
    <property type="entry name" value="RecA-like_HslU"/>
    <property type="match status" value="1"/>
</dbReference>
<evidence type="ECO:0000256" key="2">
    <source>
        <dbReference type="ARBA" id="ARBA00005020"/>
    </source>
</evidence>
<evidence type="ECO:0000256" key="21">
    <source>
        <dbReference type="ARBA" id="ARBA00022840"/>
    </source>
</evidence>
<evidence type="ECO:0000259" key="33">
    <source>
        <dbReference type="PROSITE" id="PS51194"/>
    </source>
</evidence>
<dbReference type="OrthoDB" id="1721884at2759"/>
<dbReference type="Gene3D" id="1.10.8.10">
    <property type="entry name" value="DNA helicase RuvA subunit, C-terminal domain"/>
    <property type="match status" value="2"/>
</dbReference>
<evidence type="ECO:0000256" key="22">
    <source>
        <dbReference type="ARBA" id="ARBA00022989"/>
    </source>
</evidence>
<keyword evidence="31" id="KW-0999">Mitochondrion inner membrane</keyword>
<comment type="pathway">
    <text evidence="2">Cofactor biosynthesis; ubiquinone biosynthesis [regulation].</text>
</comment>
<dbReference type="Pfam" id="PF17764">
    <property type="entry name" value="PriA_3primeBD"/>
    <property type="match status" value="1"/>
</dbReference>
<dbReference type="InterPro" id="IPR041236">
    <property type="entry name" value="PriA_C"/>
</dbReference>
<dbReference type="InterPro" id="IPR004491">
    <property type="entry name" value="HslU"/>
</dbReference>
<dbReference type="SUPFAM" id="SSF56112">
    <property type="entry name" value="Protein kinase-like (PK-like)"/>
    <property type="match status" value="1"/>
</dbReference>
<proteinExistence type="inferred from homology"/>
<keyword evidence="31" id="KW-0808">Transferase</keyword>
<dbReference type="InterPro" id="IPR029055">
    <property type="entry name" value="Ntn_hydrolases_N"/>
</dbReference>
<dbReference type="GO" id="GO:0032259">
    <property type="term" value="P:methylation"/>
    <property type="evidence" value="ECO:0007669"/>
    <property type="project" value="UniProtKB-KW"/>
</dbReference>
<dbReference type="Pfam" id="PF00004">
    <property type="entry name" value="AAA"/>
    <property type="match status" value="1"/>
</dbReference>
<comment type="pathway">
    <text evidence="3">Amino-acid biosynthesis; L-histidine biosynthesis; L-histidine from 5-phospho-alpha-D-ribose 1-diphosphate: step 2/9.</text>
</comment>
<dbReference type="FunFam" id="3.40.50.300:FF:000489">
    <property type="entry name" value="Primosome assembly protein PriA"/>
    <property type="match status" value="1"/>
</dbReference>
<dbReference type="NCBIfam" id="NF003544">
    <property type="entry name" value="PRK05201.1"/>
    <property type="match status" value="1"/>
</dbReference>
<dbReference type="SUPFAM" id="SSF56235">
    <property type="entry name" value="N-terminal nucleophile aminohydrolases (Ntn hydrolases)"/>
    <property type="match status" value="1"/>
</dbReference>
<dbReference type="FunFam" id="3.40.50.300:FF:000213">
    <property type="entry name" value="ATP-dependent protease ATPase subunit HslU"/>
    <property type="match status" value="1"/>
</dbReference>
<dbReference type="GO" id="GO:0006302">
    <property type="term" value="P:double-strand break repair"/>
    <property type="evidence" value="ECO:0007669"/>
    <property type="project" value="InterPro"/>
</dbReference>
<dbReference type="CDD" id="cd02440">
    <property type="entry name" value="AdoMet_MTases"/>
    <property type="match status" value="1"/>
</dbReference>
<dbReference type="InterPro" id="IPR019489">
    <property type="entry name" value="Clp_ATPase_C"/>
</dbReference>
<evidence type="ECO:0000256" key="4">
    <source>
        <dbReference type="ARBA" id="ARBA00006053"/>
    </source>
</evidence>
<dbReference type="NCBIfam" id="TIGR01982">
    <property type="entry name" value="UbiB"/>
    <property type="match status" value="1"/>
</dbReference>
<dbReference type="InterPro" id="IPR029063">
    <property type="entry name" value="SAM-dependent_MTases_sf"/>
</dbReference>
<accession>A0A812UEK5</accession>
<dbReference type="HAMAP" id="MF_00983">
    <property type="entry name" value="PriA"/>
    <property type="match status" value="1"/>
</dbReference>
<dbReference type="GO" id="GO:0005524">
    <property type="term" value="F:ATP binding"/>
    <property type="evidence" value="ECO:0007669"/>
    <property type="project" value="UniProtKB-KW"/>
</dbReference>
<dbReference type="SMART" id="SM00487">
    <property type="entry name" value="DEXDc"/>
    <property type="match status" value="1"/>
</dbReference>
<dbReference type="HAMAP" id="MF_01020">
    <property type="entry name" value="HisE"/>
    <property type="match status" value="1"/>
</dbReference>
<keyword evidence="27" id="KW-0143">Chaperone</keyword>
<dbReference type="InterPro" id="IPR042115">
    <property type="entry name" value="PriA_3primeBD_sf"/>
</dbReference>
<evidence type="ECO:0000256" key="31">
    <source>
        <dbReference type="HAMAP-Rule" id="MF_03191"/>
    </source>
</evidence>
<organism evidence="35 36">
    <name type="scientific">Symbiodinium necroappetens</name>
    <dbReference type="NCBI Taxonomy" id="1628268"/>
    <lineage>
        <taxon>Eukaryota</taxon>
        <taxon>Sar</taxon>
        <taxon>Alveolata</taxon>
        <taxon>Dinophyceae</taxon>
        <taxon>Suessiales</taxon>
        <taxon>Symbiodiniaceae</taxon>
        <taxon>Symbiodinium</taxon>
    </lineage>
</organism>
<dbReference type="SUPFAM" id="SSF52540">
    <property type="entry name" value="P-loop containing nucleoside triphosphate hydrolases"/>
    <property type="match status" value="2"/>
</dbReference>
<dbReference type="InterPro" id="IPR003959">
    <property type="entry name" value="ATPase_AAA_core"/>
</dbReference>
<dbReference type="NCBIfam" id="TIGR03692">
    <property type="entry name" value="ATP_dep_HslV"/>
    <property type="match status" value="1"/>
</dbReference>
<dbReference type="Pfam" id="PF05036">
    <property type="entry name" value="SPOR"/>
    <property type="match status" value="1"/>
</dbReference>
<dbReference type="GO" id="GO:0009376">
    <property type="term" value="C:HslUV protease complex"/>
    <property type="evidence" value="ECO:0007669"/>
    <property type="project" value="InterPro"/>
</dbReference>
<evidence type="ECO:0000256" key="27">
    <source>
        <dbReference type="ARBA" id="ARBA00023186"/>
    </source>
</evidence>
<keyword evidence="11" id="KW-0645">Protease</keyword>
<evidence type="ECO:0000256" key="8">
    <source>
        <dbReference type="ARBA" id="ARBA00022515"/>
    </source>
</evidence>
<evidence type="ECO:0000256" key="29">
    <source>
        <dbReference type="ARBA" id="ARBA00048988"/>
    </source>
</evidence>
<keyword evidence="6" id="KW-1003">Cell membrane</keyword>
<dbReference type="Gene3D" id="3.40.50.150">
    <property type="entry name" value="Vaccinia Virus protein VP39"/>
    <property type="match status" value="1"/>
</dbReference>
<keyword evidence="28" id="KW-0413">Isomerase</keyword>
<evidence type="ECO:0000256" key="26">
    <source>
        <dbReference type="ARBA" id="ARBA00023136"/>
    </source>
</evidence>
<dbReference type="InterPro" id="IPR004033">
    <property type="entry name" value="UbiE/COQ5_MeTrFase"/>
</dbReference>
<gene>
    <name evidence="35" type="primary">hslU</name>
    <name evidence="35" type="ORF">SNEC2469_LOCUS16395</name>
</gene>
<evidence type="ECO:0000256" key="15">
    <source>
        <dbReference type="ARBA" id="ARBA00022705"/>
    </source>
</evidence>
<dbReference type="InterPro" id="IPR041222">
    <property type="entry name" value="PriA_3primeBD"/>
</dbReference>
<evidence type="ECO:0000256" key="19">
    <source>
        <dbReference type="ARBA" id="ARBA00022806"/>
    </source>
</evidence>
<dbReference type="SMART" id="SM01086">
    <property type="entry name" value="ClpB_D2-small"/>
    <property type="match status" value="1"/>
</dbReference>
<dbReference type="SUPFAM" id="SSF101386">
    <property type="entry name" value="all-alpha NTP pyrophosphatases"/>
    <property type="match status" value="1"/>
</dbReference>
<dbReference type="GO" id="GO:0006310">
    <property type="term" value="P:DNA recombination"/>
    <property type="evidence" value="ECO:0007669"/>
    <property type="project" value="InterPro"/>
</dbReference>
<dbReference type="NCBIfam" id="NF004067">
    <property type="entry name" value="PRK05580.1-4"/>
    <property type="match status" value="1"/>
</dbReference>
<dbReference type="InterPro" id="IPR038492">
    <property type="entry name" value="GBBH-like_N_sf"/>
</dbReference>
<feature type="domain" description="Helicase ATP-binding" evidence="32">
    <location>
        <begin position="172"/>
        <end position="337"/>
    </location>
</feature>
<dbReference type="Pfam" id="PF03109">
    <property type="entry name" value="ABC1"/>
    <property type="match status" value="1"/>
</dbReference>
<comment type="similarity">
    <text evidence="5">Belongs to the ClpX chaperone family. HslU subfamily.</text>
</comment>
<reference evidence="35" key="1">
    <citation type="submission" date="2021-02" db="EMBL/GenBank/DDBJ databases">
        <authorList>
            <person name="Dougan E. K."/>
            <person name="Rhodes N."/>
            <person name="Thang M."/>
            <person name="Chan C."/>
        </authorList>
    </citation>
    <scope>NUCLEOTIDE SEQUENCE</scope>
</reference>
<dbReference type="Pfam" id="PF07724">
    <property type="entry name" value="AAA_2"/>
    <property type="match status" value="1"/>
</dbReference>
<keyword evidence="21" id="KW-0067">ATP-binding</keyword>
<dbReference type="UniPathway" id="UPA00232"/>
<dbReference type="GO" id="GO:0042834">
    <property type="term" value="F:peptidoglycan binding"/>
    <property type="evidence" value="ECO:0007669"/>
    <property type="project" value="InterPro"/>
</dbReference>
<keyword evidence="23" id="KW-0408">Iron</keyword>
<evidence type="ECO:0000256" key="28">
    <source>
        <dbReference type="ARBA" id="ARBA00023235"/>
    </source>
</evidence>
<evidence type="ECO:0000256" key="3">
    <source>
        <dbReference type="ARBA" id="ARBA00005204"/>
    </source>
</evidence>
<dbReference type="GO" id="GO:0006270">
    <property type="term" value="P:DNA replication initiation"/>
    <property type="evidence" value="ECO:0007669"/>
    <property type="project" value="TreeGrafter"/>
</dbReference>
<dbReference type="HAMAP" id="MF_00249">
    <property type="entry name" value="HslU"/>
    <property type="match status" value="1"/>
</dbReference>
<keyword evidence="22" id="KW-1133">Transmembrane helix</keyword>
<dbReference type="Gene3D" id="1.10.8.60">
    <property type="match status" value="1"/>
</dbReference>
<evidence type="ECO:0000256" key="13">
    <source>
        <dbReference type="ARBA" id="ARBA00022692"/>
    </source>
</evidence>
<dbReference type="Pfam" id="PF18074">
    <property type="entry name" value="PriA_C"/>
    <property type="match status" value="1"/>
</dbReference>
<evidence type="ECO:0000313" key="36">
    <source>
        <dbReference type="Proteomes" id="UP000601435"/>
    </source>
</evidence>
<dbReference type="GO" id="GO:0008425">
    <property type="term" value="F:2-methoxy-6-polyprenyl-1,4-benzoquinol methyltransferase activity"/>
    <property type="evidence" value="ECO:0007669"/>
    <property type="project" value="UniProtKB-UniRule"/>
</dbReference>
<evidence type="ECO:0000256" key="17">
    <source>
        <dbReference type="ARBA" id="ARBA00022741"/>
    </source>
</evidence>
<dbReference type="EC" id="2.1.1.201" evidence="31"/>
<keyword evidence="16" id="KW-0479">Metal-binding</keyword>
<dbReference type="GO" id="GO:0043138">
    <property type="term" value="F:3'-5' DNA helicase activity"/>
    <property type="evidence" value="ECO:0007669"/>
    <property type="project" value="UniProtKB-EC"/>
</dbReference>
<keyword evidence="17" id="KW-0547">Nucleotide-binding</keyword>
<dbReference type="Pfam" id="PF18319">
    <property type="entry name" value="Zn_ribbon_PriA"/>
    <property type="match status" value="1"/>
</dbReference>
<dbReference type="InterPro" id="IPR040498">
    <property type="entry name" value="PriA_CRR"/>
</dbReference>
<dbReference type="Gene3D" id="3.60.20.10">
    <property type="entry name" value="Glutamine Phosphoribosylpyrophosphate, subunit 1, domain 1"/>
    <property type="match status" value="1"/>
</dbReference>
<evidence type="ECO:0000256" key="14">
    <source>
        <dbReference type="ARBA" id="ARBA00022698"/>
    </source>
</evidence>
<dbReference type="Gene3D" id="3.40.1440.60">
    <property type="entry name" value="PriA, 3(prime) DNA-binding domain"/>
    <property type="match status" value="1"/>
</dbReference>
<evidence type="ECO:0000256" key="25">
    <source>
        <dbReference type="ARBA" id="ARBA00023125"/>
    </source>
</evidence>
<evidence type="ECO:0000256" key="20">
    <source>
        <dbReference type="ARBA" id="ARBA00022833"/>
    </source>
</evidence>
<evidence type="ECO:0000256" key="6">
    <source>
        <dbReference type="ARBA" id="ARBA00022475"/>
    </source>
</evidence>
<comment type="catalytic activity">
    <reaction evidence="30">
        <text>ATP-dependent cleavage of peptide bonds with broad specificity.</text>
        <dbReference type="EC" id="3.4.25.2"/>
    </reaction>
</comment>
<dbReference type="GO" id="GO:0004298">
    <property type="term" value="F:threonine-type endopeptidase activity"/>
    <property type="evidence" value="ECO:0007669"/>
    <property type="project" value="UniProtKB-KW"/>
</dbReference>
<dbReference type="InterPro" id="IPR010232">
    <property type="entry name" value="UbiB"/>
</dbReference>
<dbReference type="InterPro" id="IPR007730">
    <property type="entry name" value="SPOR-like_dom"/>
</dbReference>
<evidence type="ECO:0000256" key="5">
    <source>
        <dbReference type="ARBA" id="ARBA00009771"/>
    </source>
</evidence>
<evidence type="ECO:0000259" key="32">
    <source>
        <dbReference type="PROSITE" id="PS51192"/>
    </source>
</evidence>
<evidence type="ECO:0000256" key="11">
    <source>
        <dbReference type="ARBA" id="ARBA00022670"/>
    </source>
</evidence>
<keyword evidence="31" id="KW-0489">Methyltransferase</keyword>
<feature type="domain" description="Helicase C-terminal" evidence="33">
    <location>
        <begin position="431"/>
        <end position="590"/>
    </location>
</feature>
<dbReference type="Pfam" id="PF06155">
    <property type="entry name" value="GBBH-like_N"/>
    <property type="match status" value="1"/>
</dbReference>
<dbReference type="InterPro" id="IPR014001">
    <property type="entry name" value="Helicase_ATP-bd"/>
</dbReference>
<evidence type="ECO:0000313" key="35">
    <source>
        <dbReference type="EMBL" id="CAE7565202.1"/>
    </source>
</evidence>
<feature type="binding site" evidence="31">
    <location>
        <position position="1592"/>
    </location>
    <ligand>
        <name>S-adenosyl-L-methionine</name>
        <dbReference type="ChEBI" id="CHEBI:59789"/>
    </ligand>
</feature>
<dbReference type="Pfam" id="PF01209">
    <property type="entry name" value="Ubie_methyltran"/>
    <property type="match status" value="1"/>
</dbReference>
<dbReference type="PROSITE" id="PS51194">
    <property type="entry name" value="HELICASE_CTER"/>
    <property type="match status" value="1"/>
</dbReference>
<dbReference type="CDD" id="cd11534">
    <property type="entry name" value="NTP-PPase_HisIE_like"/>
    <property type="match status" value="1"/>
</dbReference>
<dbReference type="GO" id="GO:0051603">
    <property type="term" value="P:proteolysis involved in protein catabolic process"/>
    <property type="evidence" value="ECO:0007669"/>
    <property type="project" value="InterPro"/>
</dbReference>
<dbReference type="InterPro" id="IPR021130">
    <property type="entry name" value="PRib-ATP_PPHydrolase-like"/>
</dbReference>
<dbReference type="SMART" id="SM00490">
    <property type="entry name" value="HELICc"/>
    <property type="match status" value="1"/>
</dbReference>
<keyword evidence="36" id="KW-1185">Reference proteome</keyword>
<dbReference type="NCBIfam" id="NF001611">
    <property type="entry name" value="PRK00400.1-3"/>
    <property type="match status" value="1"/>
</dbReference>
<keyword evidence="31" id="KW-0496">Mitochondrion</keyword>